<organism evidence="1 2">
    <name type="scientific">Fusicatenibacter saccharivorans</name>
    <dbReference type="NCBI Taxonomy" id="1150298"/>
    <lineage>
        <taxon>Bacteria</taxon>
        <taxon>Bacillati</taxon>
        <taxon>Bacillota</taxon>
        <taxon>Clostridia</taxon>
        <taxon>Lachnospirales</taxon>
        <taxon>Lachnospiraceae</taxon>
        <taxon>Fusicatenibacter</taxon>
    </lineage>
</organism>
<evidence type="ECO:0000313" key="1">
    <source>
        <dbReference type="EMBL" id="CUO13274.1"/>
    </source>
</evidence>
<name>A0A174CJL3_9FIRM</name>
<reference evidence="1 2" key="1">
    <citation type="submission" date="2015-09" db="EMBL/GenBank/DDBJ databases">
        <authorList>
            <consortium name="Pathogen Informatics"/>
        </authorList>
    </citation>
    <scope>NUCLEOTIDE SEQUENCE [LARGE SCALE GENOMIC DNA]</scope>
    <source>
        <strain evidence="1 2">2789STDY5608849</strain>
    </source>
</reference>
<dbReference type="Proteomes" id="UP000095706">
    <property type="component" value="Unassembled WGS sequence"/>
</dbReference>
<proteinExistence type="predicted"/>
<dbReference type="AlphaFoldDB" id="A0A174CJL3"/>
<gene>
    <name evidence="1" type="ORF">ERS852406_01324</name>
</gene>
<protein>
    <submittedName>
        <fullName evidence="1">Uncharacterized protein</fullName>
    </submittedName>
</protein>
<accession>A0A174CJL3</accession>
<dbReference type="EMBL" id="CYYV01000006">
    <property type="protein sequence ID" value="CUO13274.1"/>
    <property type="molecule type" value="Genomic_DNA"/>
</dbReference>
<sequence>MRHNIWKKYIKILCSWILILSICFLSLNVVVEASGTDMEMKGYTISRIY</sequence>
<evidence type="ECO:0000313" key="2">
    <source>
        <dbReference type="Proteomes" id="UP000095706"/>
    </source>
</evidence>